<comment type="similarity">
    <text evidence="2">Belongs to the autoinducer-2 exporter (AI-2E) (TC 2.A.86) family.</text>
</comment>
<dbReference type="PANTHER" id="PTHR21716">
    <property type="entry name" value="TRANSMEMBRANE PROTEIN"/>
    <property type="match status" value="1"/>
</dbReference>
<feature type="transmembrane region" description="Helical" evidence="6">
    <location>
        <begin position="77"/>
        <end position="96"/>
    </location>
</feature>
<evidence type="ECO:0008006" key="8">
    <source>
        <dbReference type="Google" id="ProtNLM"/>
    </source>
</evidence>
<feature type="transmembrane region" description="Helical" evidence="6">
    <location>
        <begin position="20"/>
        <end position="39"/>
    </location>
</feature>
<feature type="transmembrane region" description="Helical" evidence="6">
    <location>
        <begin position="265"/>
        <end position="285"/>
    </location>
</feature>
<dbReference type="KEGG" id="mes:Meso_2554"/>
<evidence type="ECO:0000256" key="1">
    <source>
        <dbReference type="ARBA" id="ARBA00004141"/>
    </source>
</evidence>
<sequence length="356" mass="38364">MKQDASSDLHSRDLPVRWSFFFRLFLLAAAIVAAGLLVWSLSNLLLLAFGAILVAVLTRSFASLIEHHTPLRSGASLAAAAIAIGLFITGFAILLGSQLQAQFGQLIERVPDLLRALEDRFGIDNLEGRLVEQIQQSMARTSLLSNVAGFSSAIFGSLANLLLVMVAGIYLAADPRSYRRGFFLLFPRRARREAAETLDVLYMALRLWLLGQLLSMFLVGAASAVGLWLLGVPSALALGVIAGLLEFVPVIGPILGAAPAVAVGLAESPVTAAWVALLYLVIQQLEGNLIMPLIQQRMVRLPPALTIFAIIGFGLLFGPLGILFATPLLVVVFVSVKKLWVRDTLDEDTELPGEEE</sequence>
<dbReference type="Pfam" id="PF01594">
    <property type="entry name" value="AI-2E_transport"/>
    <property type="match status" value="1"/>
</dbReference>
<keyword evidence="5 6" id="KW-0472">Membrane</keyword>
<evidence type="ECO:0000256" key="3">
    <source>
        <dbReference type="ARBA" id="ARBA00022692"/>
    </source>
</evidence>
<feature type="transmembrane region" description="Helical" evidence="6">
    <location>
        <begin position="305"/>
        <end position="334"/>
    </location>
</feature>
<feature type="transmembrane region" description="Helical" evidence="6">
    <location>
        <begin position="45"/>
        <end position="65"/>
    </location>
</feature>
<accession>Q11F87</accession>
<proteinExistence type="inferred from homology"/>
<keyword evidence="4 6" id="KW-1133">Transmembrane helix</keyword>
<dbReference type="HOGENOM" id="CLU_031275_1_0_5"/>
<dbReference type="PRINTS" id="PR01035">
    <property type="entry name" value="TCRTETA"/>
</dbReference>
<organism evidence="7">
    <name type="scientific">Chelativorans sp. (strain BNC1)</name>
    <dbReference type="NCBI Taxonomy" id="266779"/>
    <lineage>
        <taxon>Bacteria</taxon>
        <taxon>Pseudomonadati</taxon>
        <taxon>Pseudomonadota</taxon>
        <taxon>Alphaproteobacteria</taxon>
        <taxon>Hyphomicrobiales</taxon>
        <taxon>Phyllobacteriaceae</taxon>
        <taxon>Chelativorans</taxon>
    </lineage>
</organism>
<dbReference type="AlphaFoldDB" id="Q11F87"/>
<evidence type="ECO:0000256" key="4">
    <source>
        <dbReference type="ARBA" id="ARBA00022989"/>
    </source>
</evidence>
<evidence type="ECO:0000313" key="7">
    <source>
        <dbReference type="EMBL" id="ABG63938.1"/>
    </source>
</evidence>
<dbReference type="EMBL" id="CP000390">
    <property type="protein sequence ID" value="ABG63938.1"/>
    <property type="molecule type" value="Genomic_DNA"/>
</dbReference>
<dbReference type="GO" id="GO:0016020">
    <property type="term" value="C:membrane"/>
    <property type="evidence" value="ECO:0007669"/>
    <property type="project" value="UniProtKB-SubCell"/>
</dbReference>
<feature type="transmembrane region" description="Helical" evidence="6">
    <location>
        <begin position="147"/>
        <end position="173"/>
    </location>
</feature>
<reference evidence="7" key="1">
    <citation type="submission" date="2006-06" db="EMBL/GenBank/DDBJ databases">
        <title>Complete sequence of chromosome of Chelativorans sp. BNC1.</title>
        <authorList>
            <consortium name="US DOE Joint Genome Institute"/>
            <person name="Copeland A."/>
            <person name="Lucas S."/>
            <person name="Lapidus A."/>
            <person name="Barry K."/>
            <person name="Detter J.C."/>
            <person name="Glavina del Rio T."/>
            <person name="Hammon N."/>
            <person name="Israni S."/>
            <person name="Dalin E."/>
            <person name="Tice H."/>
            <person name="Pitluck S."/>
            <person name="Chertkov O."/>
            <person name="Brettin T."/>
            <person name="Bruce D."/>
            <person name="Han C."/>
            <person name="Tapia R."/>
            <person name="Gilna P."/>
            <person name="Schmutz J."/>
            <person name="Larimer F."/>
            <person name="Land M."/>
            <person name="Hauser L."/>
            <person name="Kyrpides N."/>
            <person name="Mikhailova N."/>
            <person name="Richardson P."/>
        </authorList>
    </citation>
    <scope>NUCLEOTIDE SEQUENCE</scope>
    <source>
        <strain evidence="7">BNC1</strain>
    </source>
</reference>
<feature type="transmembrane region" description="Helical" evidence="6">
    <location>
        <begin position="236"/>
        <end position="258"/>
    </location>
</feature>
<gene>
    <name evidence="7" type="ordered locus">Meso_2554</name>
</gene>
<dbReference type="PANTHER" id="PTHR21716:SF62">
    <property type="entry name" value="TRANSPORT PROTEIN YDBI-RELATED"/>
    <property type="match status" value="1"/>
</dbReference>
<evidence type="ECO:0000256" key="2">
    <source>
        <dbReference type="ARBA" id="ARBA00009773"/>
    </source>
</evidence>
<feature type="transmembrane region" description="Helical" evidence="6">
    <location>
        <begin position="207"/>
        <end position="230"/>
    </location>
</feature>
<evidence type="ECO:0000256" key="5">
    <source>
        <dbReference type="ARBA" id="ARBA00023136"/>
    </source>
</evidence>
<comment type="subcellular location">
    <subcellularLocation>
        <location evidence="1">Membrane</location>
        <topology evidence="1">Multi-pass membrane protein</topology>
    </subcellularLocation>
</comment>
<dbReference type="InterPro" id="IPR001958">
    <property type="entry name" value="Tet-R_TetA/multi-R_MdtG-like"/>
</dbReference>
<evidence type="ECO:0000256" key="6">
    <source>
        <dbReference type="SAM" id="Phobius"/>
    </source>
</evidence>
<dbReference type="eggNOG" id="COG0628">
    <property type="taxonomic scope" value="Bacteria"/>
</dbReference>
<name>Q11F87_CHESB</name>
<protein>
    <recommendedName>
        <fullName evidence="8">AI-2E family transporter</fullName>
    </recommendedName>
</protein>
<dbReference type="InterPro" id="IPR002549">
    <property type="entry name" value="AI-2E-like"/>
</dbReference>
<keyword evidence="3 6" id="KW-0812">Transmembrane</keyword>
<dbReference type="GO" id="GO:0022857">
    <property type="term" value="F:transmembrane transporter activity"/>
    <property type="evidence" value="ECO:0007669"/>
    <property type="project" value="InterPro"/>
</dbReference>